<sequence>MDAPDSRQATDTPSTESEVVVSCHETKPGRRVFTERGNADGWISSDLVVELSR</sequence>
<evidence type="ECO:0000313" key="3">
    <source>
        <dbReference type="Proteomes" id="UP000010846"/>
    </source>
</evidence>
<keyword evidence="3" id="KW-1185">Reference proteome</keyword>
<evidence type="ECO:0000313" key="2">
    <source>
        <dbReference type="EMBL" id="AGB16118.1"/>
    </source>
</evidence>
<dbReference type="Proteomes" id="UP000010846">
    <property type="component" value="Chromosome"/>
</dbReference>
<reference evidence="2" key="1">
    <citation type="submission" date="2011-09" db="EMBL/GenBank/DDBJ databases">
        <title>Complete sequence of Halovivax ruber XH-70.</title>
        <authorList>
            <consortium name="US DOE Joint Genome Institute"/>
            <person name="Lucas S."/>
            <person name="Han J."/>
            <person name="Lapidus A."/>
            <person name="Cheng J.-F."/>
            <person name="Goodwin L."/>
            <person name="Pitluck S."/>
            <person name="Peters L."/>
            <person name="Mikhailova N."/>
            <person name="Davenport K."/>
            <person name="Detter J.C."/>
            <person name="Han C."/>
            <person name="Tapia R."/>
            <person name="Land M."/>
            <person name="Hauser L."/>
            <person name="Kyrpides N."/>
            <person name="Ivanova N."/>
            <person name="Pagani I."/>
            <person name="Sproer C."/>
            <person name="Anderson I."/>
            <person name="Woyke T."/>
        </authorList>
    </citation>
    <scope>NUCLEOTIDE SEQUENCE</scope>
    <source>
        <strain evidence="2">XH-70</strain>
    </source>
</reference>
<dbReference type="eggNOG" id="arCOG06242">
    <property type="taxonomic scope" value="Archaea"/>
</dbReference>
<dbReference type="EMBL" id="CP003050">
    <property type="protein sequence ID" value="AGB16118.1"/>
    <property type="molecule type" value="Genomic_DNA"/>
</dbReference>
<dbReference type="KEGG" id="hru:Halru_1510"/>
<dbReference type="OrthoDB" id="204433at2157"/>
<dbReference type="AlphaFoldDB" id="L0IBC0"/>
<feature type="compositionally biased region" description="Polar residues" evidence="1">
    <location>
        <begin position="7"/>
        <end position="17"/>
    </location>
</feature>
<protein>
    <submittedName>
        <fullName evidence="2">Uncharacterized protein</fullName>
    </submittedName>
</protein>
<organism evidence="2 3">
    <name type="scientific">Halovivax ruber (strain DSM 18193 / JCM 13892 / XH-70)</name>
    <dbReference type="NCBI Taxonomy" id="797302"/>
    <lineage>
        <taxon>Archaea</taxon>
        <taxon>Methanobacteriati</taxon>
        <taxon>Methanobacteriota</taxon>
        <taxon>Stenosarchaea group</taxon>
        <taxon>Halobacteria</taxon>
        <taxon>Halobacteriales</taxon>
        <taxon>Natrialbaceae</taxon>
        <taxon>Halovivax</taxon>
    </lineage>
</organism>
<accession>L0IBC0</accession>
<evidence type="ECO:0000256" key="1">
    <source>
        <dbReference type="SAM" id="MobiDB-lite"/>
    </source>
</evidence>
<dbReference type="RefSeq" id="WP_007696537.1">
    <property type="nucleotide sequence ID" value="NC_019964.1"/>
</dbReference>
<dbReference type="HOGENOM" id="CLU_212427_0_0_2"/>
<proteinExistence type="predicted"/>
<name>L0IBC0_HALRX</name>
<feature type="region of interest" description="Disordered" evidence="1">
    <location>
        <begin position="1"/>
        <end position="23"/>
    </location>
</feature>
<gene>
    <name evidence="2" type="ordered locus">Halru_1510</name>
</gene>
<dbReference type="GeneID" id="55574937"/>